<protein>
    <submittedName>
        <fullName evidence="2">Uncharacterized protein</fullName>
    </submittedName>
</protein>
<dbReference type="Proteomes" id="UP000777482">
    <property type="component" value="Unassembled WGS sequence"/>
</dbReference>
<feature type="compositionally biased region" description="Pro residues" evidence="1">
    <location>
        <begin position="409"/>
        <end position="421"/>
    </location>
</feature>
<feature type="compositionally biased region" description="Gly residues" evidence="1">
    <location>
        <begin position="456"/>
        <end position="468"/>
    </location>
</feature>
<dbReference type="AlphaFoldDB" id="A0A9P6VW74"/>
<reference evidence="2 3" key="1">
    <citation type="submission" date="2020-11" db="EMBL/GenBank/DDBJ databases">
        <title>Kefir isolates.</title>
        <authorList>
            <person name="Marcisauskas S."/>
            <person name="Kim Y."/>
            <person name="Blasche S."/>
        </authorList>
    </citation>
    <scope>NUCLEOTIDE SEQUENCE [LARGE SCALE GENOMIC DNA]</scope>
    <source>
        <strain evidence="2 3">KR</strain>
    </source>
</reference>
<evidence type="ECO:0000313" key="2">
    <source>
        <dbReference type="EMBL" id="KAG0656819.1"/>
    </source>
</evidence>
<keyword evidence="3" id="KW-1185">Reference proteome</keyword>
<feature type="region of interest" description="Disordered" evidence="1">
    <location>
        <begin position="330"/>
        <end position="427"/>
    </location>
</feature>
<organism evidence="2 3">
    <name type="scientific">Rhodotorula mucilaginosa</name>
    <name type="common">Yeast</name>
    <name type="synonym">Rhodotorula rubra</name>
    <dbReference type="NCBI Taxonomy" id="5537"/>
    <lineage>
        <taxon>Eukaryota</taxon>
        <taxon>Fungi</taxon>
        <taxon>Dikarya</taxon>
        <taxon>Basidiomycota</taxon>
        <taxon>Pucciniomycotina</taxon>
        <taxon>Microbotryomycetes</taxon>
        <taxon>Sporidiobolales</taxon>
        <taxon>Sporidiobolaceae</taxon>
        <taxon>Rhodotorula</taxon>
    </lineage>
</organism>
<feature type="compositionally biased region" description="Low complexity" evidence="1">
    <location>
        <begin position="331"/>
        <end position="408"/>
    </location>
</feature>
<evidence type="ECO:0000256" key="1">
    <source>
        <dbReference type="SAM" id="MobiDB-lite"/>
    </source>
</evidence>
<sequence>MATATASTSTTPYASSTTTSGGGGGVPPTQLPVDPHTLTRYLRSRQLAALRGLYEYKTLAVAQQIEQHAASLRGRHGRARRRRGSSPLEERDLDAEDEEDDLEVRKRMRYDPAADADDGARTATATATGDESAPASGASTPLLPGTRSSSQRAALPTAAATSTRGVVAAEAAEGAVDPVHVYDYVFDLAPDSSSDAYYHGAHPAPPARVVRTVLRATQRKPFVDPAGLSTAQLEALTTKLWDEEGKGLSIFFGESSSSSSEAAAAASGGQKRKGGGGGQPLSRDQERYQREVNAEAQDEWEMSVIAGFSARCDQQIEHKLRRRPITAREMQAQVQAQQQQQQQQQGPPSAGSMMPAAQPASMQQQQPQPAPVSSSSPSTSGAPVSAPTGPTTSAPVSAPAPAPAAASVPAPPPPPPPPPPSAYAALPSSVGYGMTAAVDYATQHQRAAEARYGTQGASGAGGAAGWRW</sequence>
<proteinExistence type="predicted"/>
<feature type="region of interest" description="Disordered" evidence="1">
    <location>
        <begin position="261"/>
        <end position="294"/>
    </location>
</feature>
<dbReference type="OrthoDB" id="2530229at2759"/>
<gene>
    <name evidence="2" type="ORF">C6P46_006923</name>
</gene>
<feature type="region of interest" description="Disordered" evidence="1">
    <location>
        <begin position="70"/>
        <end position="158"/>
    </location>
</feature>
<dbReference type="EMBL" id="PUHQ01000091">
    <property type="protein sequence ID" value="KAG0656819.1"/>
    <property type="molecule type" value="Genomic_DNA"/>
</dbReference>
<feature type="compositionally biased region" description="Low complexity" evidence="1">
    <location>
        <begin position="1"/>
        <end position="19"/>
    </location>
</feature>
<accession>A0A9P6VW74</accession>
<evidence type="ECO:0000313" key="3">
    <source>
        <dbReference type="Proteomes" id="UP000777482"/>
    </source>
</evidence>
<feature type="compositionally biased region" description="Basic residues" evidence="1">
    <location>
        <begin position="73"/>
        <end position="84"/>
    </location>
</feature>
<comment type="caution">
    <text evidence="2">The sequence shown here is derived from an EMBL/GenBank/DDBJ whole genome shotgun (WGS) entry which is preliminary data.</text>
</comment>
<feature type="region of interest" description="Disordered" evidence="1">
    <location>
        <begin position="1"/>
        <end position="35"/>
    </location>
</feature>
<name>A0A9P6VW74_RHOMI</name>
<feature type="compositionally biased region" description="Basic and acidic residues" evidence="1">
    <location>
        <begin position="283"/>
        <end position="293"/>
    </location>
</feature>
<feature type="region of interest" description="Disordered" evidence="1">
    <location>
        <begin position="445"/>
        <end position="468"/>
    </location>
</feature>
<feature type="compositionally biased region" description="Acidic residues" evidence="1">
    <location>
        <begin position="91"/>
        <end position="102"/>
    </location>
</feature>
<feature type="compositionally biased region" description="Low complexity" evidence="1">
    <location>
        <begin position="121"/>
        <end position="130"/>
    </location>
</feature>
<feature type="compositionally biased region" description="Basic and acidic residues" evidence="1">
    <location>
        <begin position="103"/>
        <end position="112"/>
    </location>
</feature>